<evidence type="ECO:0000313" key="2">
    <source>
        <dbReference type="Proteomes" id="UP000306319"/>
    </source>
</evidence>
<dbReference type="EMBL" id="SRYB01000026">
    <property type="protein sequence ID" value="TGY77346.1"/>
    <property type="molecule type" value="Genomic_DNA"/>
</dbReference>
<comment type="caution">
    <text evidence="1">The sequence shown here is derived from an EMBL/GenBank/DDBJ whole genome shotgun (WGS) entry which is preliminary data.</text>
</comment>
<protein>
    <submittedName>
        <fullName evidence="1">Na/Pi cotransporter family protein</fullName>
    </submittedName>
</protein>
<name>A0AC61RE71_9BACT</name>
<keyword evidence="2" id="KW-1185">Reference proteome</keyword>
<gene>
    <name evidence="1" type="ORF">E5331_14865</name>
</gene>
<accession>A0AC61RE71</accession>
<organism evidence="1 2">
    <name type="scientific">Lepagella muris</name>
    <dbReference type="NCBI Taxonomy" id="3032870"/>
    <lineage>
        <taxon>Bacteria</taxon>
        <taxon>Pseudomonadati</taxon>
        <taxon>Bacteroidota</taxon>
        <taxon>Bacteroidia</taxon>
        <taxon>Bacteroidales</taxon>
        <taxon>Muribaculaceae</taxon>
        <taxon>Lepagella</taxon>
    </lineage>
</organism>
<proteinExistence type="predicted"/>
<evidence type="ECO:0000313" key="1">
    <source>
        <dbReference type="EMBL" id="TGY77346.1"/>
    </source>
</evidence>
<reference evidence="1" key="1">
    <citation type="submission" date="2019-04" db="EMBL/GenBank/DDBJ databases">
        <title>Microbes associate with the intestines of laboratory mice.</title>
        <authorList>
            <person name="Navarre W."/>
            <person name="Wong E."/>
            <person name="Huang K."/>
            <person name="Tropini C."/>
            <person name="Ng K."/>
            <person name="Yu B."/>
        </authorList>
    </citation>
    <scope>NUCLEOTIDE SEQUENCE</scope>
    <source>
        <strain evidence="1">NM04_E33</strain>
    </source>
</reference>
<sequence>MNYTIIDFISLLGAVCLFLYGMKVMSEGLQKVAGDRLRNILGIMTKNRVTGILTGIVITALIQSSSASTVMVVSFVNAGLMSLAQSMAVIFGANVGTTVTTWIISAFSFEVSISDYSILLLAVGVPMLFMKKSTYKSFGEFLIGFCFLFMGLDLISKYVPDLKANPEMLSFVTNYTTLGYGSVLIFFFIGIILTMVAQSSAATFAITLIMCSQGWISFSLGCAIILGGNIGTTITPILASLSGNLAAKRTAMGHVLFNVIGSIIVLCIFHPFMELVANITQWCNGINPLDIDAMQESAMADSTLLDPKGGLTSKAQASVAFGLAMFPTVFNACNLMIMIWFTKLYVKIVCWIMPAKNKDMEEEFSLKYIGRGMLSASELNITQAQKEIVVYGERVSRMLKMAKDILHLPEKDSAYSETYNRLEKYEEISDRMEIEIGNYLNHVSEGRLSPEGKMRIAGMLRVVSEIESIADGCFNVAKTVARQHQNHVKFTPGVFNEIDNMFVLVDDAFANMMQILKEMETPDDSLIIKAYNKEREINNLRNNLRDSNIFNINNKEYGYQEGIFFMDLINEAEKLGDYMLNVVEGVKHQFRPATEA</sequence>
<dbReference type="Proteomes" id="UP000306319">
    <property type="component" value="Unassembled WGS sequence"/>
</dbReference>